<keyword evidence="3" id="KW-0143">Chaperone</keyword>
<evidence type="ECO:0000256" key="2">
    <source>
        <dbReference type="ARBA" id="ARBA00019180"/>
    </source>
</evidence>
<dbReference type="PANTHER" id="PTHR15069">
    <property type="entry name" value="PROTEASOME ASSEMBLY CHAPERONE 1"/>
    <property type="match status" value="1"/>
</dbReference>
<evidence type="ECO:0000256" key="1">
    <source>
        <dbReference type="ARBA" id="ARBA00005261"/>
    </source>
</evidence>
<accession>A0A151WNW8</accession>
<dbReference type="STRING" id="64791.A0A151WNW8"/>
<dbReference type="GO" id="GO:0070628">
    <property type="term" value="F:proteasome binding"/>
    <property type="evidence" value="ECO:0007669"/>
    <property type="project" value="TreeGrafter"/>
</dbReference>
<dbReference type="EMBL" id="KQ982905">
    <property type="protein sequence ID" value="KYQ49508.1"/>
    <property type="molecule type" value="Genomic_DNA"/>
</dbReference>
<sequence>MVSHFGEVIFPSSRAFWDDEDEYEPADNTEHSLKLHIRWLKDKPECIQKFIIIEGDPLIPFVEQCLCPKMKEACIIENENHKKVSVIYQIVKQIYVCIYDLLLSSENTISILCRHTSQFQSTSVPETASFLRILATKTMNVTKCGIEPLEQPNIVFGVGAGVLSYAELAGKSAKLYILYIDSFVLDSKSAEPILQVLTDEIPCKLQPKFMENPFNKGNLYM</sequence>
<protein>
    <recommendedName>
        <fullName evidence="2">Proteasome assembly chaperone 1</fullName>
    </recommendedName>
</protein>
<reference evidence="4 5" key="1">
    <citation type="submission" date="2015-09" db="EMBL/GenBank/DDBJ databases">
        <title>Trachymyrmex zeteki WGS genome.</title>
        <authorList>
            <person name="Nygaard S."/>
            <person name="Hu H."/>
            <person name="Boomsma J."/>
            <person name="Zhang G."/>
        </authorList>
    </citation>
    <scope>NUCLEOTIDE SEQUENCE [LARGE SCALE GENOMIC DNA]</scope>
    <source>
        <strain evidence="4">Tzet28-1</strain>
        <tissue evidence="4">Whole body</tissue>
    </source>
</reference>
<gene>
    <name evidence="4" type="ORF">ALC60_11437</name>
</gene>
<organism evidence="4 5">
    <name type="scientific">Mycetomoellerius zeteki</name>
    <dbReference type="NCBI Taxonomy" id="64791"/>
    <lineage>
        <taxon>Eukaryota</taxon>
        <taxon>Metazoa</taxon>
        <taxon>Ecdysozoa</taxon>
        <taxon>Arthropoda</taxon>
        <taxon>Hexapoda</taxon>
        <taxon>Insecta</taxon>
        <taxon>Pterygota</taxon>
        <taxon>Neoptera</taxon>
        <taxon>Endopterygota</taxon>
        <taxon>Hymenoptera</taxon>
        <taxon>Apocrita</taxon>
        <taxon>Aculeata</taxon>
        <taxon>Formicoidea</taxon>
        <taxon>Formicidae</taxon>
        <taxon>Myrmicinae</taxon>
        <taxon>Mycetomoellerius</taxon>
    </lineage>
</organism>
<dbReference type="Proteomes" id="UP000075809">
    <property type="component" value="Unassembled WGS sequence"/>
</dbReference>
<dbReference type="InterPro" id="IPR016565">
    <property type="entry name" value="Proteasome_assmbl_chp_1"/>
</dbReference>
<dbReference type="GO" id="GO:0080129">
    <property type="term" value="P:proteasome core complex assembly"/>
    <property type="evidence" value="ECO:0007669"/>
    <property type="project" value="TreeGrafter"/>
</dbReference>
<dbReference type="AlphaFoldDB" id="A0A151WNW8"/>
<evidence type="ECO:0000313" key="4">
    <source>
        <dbReference type="EMBL" id="KYQ49508.1"/>
    </source>
</evidence>
<comment type="similarity">
    <text evidence="1">Belongs to the PSMG1 family.</text>
</comment>
<proteinExistence type="inferred from homology"/>
<evidence type="ECO:0000256" key="3">
    <source>
        <dbReference type="ARBA" id="ARBA00023186"/>
    </source>
</evidence>
<dbReference type="Pfam" id="PF16094">
    <property type="entry name" value="PAC1"/>
    <property type="match status" value="1"/>
</dbReference>
<dbReference type="GO" id="GO:0005783">
    <property type="term" value="C:endoplasmic reticulum"/>
    <property type="evidence" value="ECO:0007669"/>
    <property type="project" value="InterPro"/>
</dbReference>
<name>A0A151WNW8_9HYME</name>
<evidence type="ECO:0000313" key="5">
    <source>
        <dbReference type="Proteomes" id="UP000075809"/>
    </source>
</evidence>
<keyword evidence="5" id="KW-1185">Reference proteome</keyword>
<dbReference type="PANTHER" id="PTHR15069:SF1">
    <property type="entry name" value="PROTEASOME ASSEMBLY CHAPERONE 1"/>
    <property type="match status" value="1"/>
</dbReference>